<feature type="region of interest" description="Disordered" evidence="1">
    <location>
        <begin position="85"/>
        <end position="104"/>
    </location>
</feature>
<organism evidence="2 3">
    <name type="scientific">Tilletia horrida</name>
    <dbReference type="NCBI Taxonomy" id="155126"/>
    <lineage>
        <taxon>Eukaryota</taxon>
        <taxon>Fungi</taxon>
        <taxon>Dikarya</taxon>
        <taxon>Basidiomycota</taxon>
        <taxon>Ustilaginomycotina</taxon>
        <taxon>Exobasidiomycetes</taxon>
        <taxon>Tilletiales</taxon>
        <taxon>Tilletiaceae</taxon>
        <taxon>Tilletia</taxon>
    </lineage>
</organism>
<accession>A0AAN6JVP4</accession>
<evidence type="ECO:0000313" key="3">
    <source>
        <dbReference type="Proteomes" id="UP001176517"/>
    </source>
</evidence>
<feature type="compositionally biased region" description="Polar residues" evidence="1">
    <location>
        <begin position="125"/>
        <end position="136"/>
    </location>
</feature>
<proteinExistence type="predicted"/>
<dbReference type="EMBL" id="JAPDMZ010000240">
    <property type="protein sequence ID" value="KAK0545249.1"/>
    <property type="molecule type" value="Genomic_DNA"/>
</dbReference>
<reference evidence="2" key="1">
    <citation type="journal article" date="2023" name="PhytoFront">
        <title>Draft Genome Resources of Seven Strains of Tilletia horrida, Causal Agent of Kernel Smut of Rice.</title>
        <authorList>
            <person name="Khanal S."/>
            <person name="Antony Babu S."/>
            <person name="Zhou X.G."/>
        </authorList>
    </citation>
    <scope>NUCLEOTIDE SEQUENCE</scope>
    <source>
        <strain evidence="2">TX6</strain>
    </source>
</reference>
<name>A0AAN6JVP4_9BASI</name>
<gene>
    <name evidence="2" type="ORF">OC846_005749</name>
</gene>
<feature type="region of interest" description="Disordered" evidence="1">
    <location>
        <begin position="22"/>
        <end position="41"/>
    </location>
</feature>
<comment type="caution">
    <text evidence="2">The sequence shown here is derived from an EMBL/GenBank/DDBJ whole genome shotgun (WGS) entry which is preliminary data.</text>
</comment>
<dbReference type="AlphaFoldDB" id="A0AAN6JVP4"/>
<feature type="region of interest" description="Disordered" evidence="1">
    <location>
        <begin position="238"/>
        <end position="282"/>
    </location>
</feature>
<dbReference type="Proteomes" id="UP001176517">
    <property type="component" value="Unassembled WGS sequence"/>
</dbReference>
<feature type="region of interest" description="Disordered" evidence="1">
    <location>
        <begin position="113"/>
        <end position="138"/>
    </location>
</feature>
<protein>
    <submittedName>
        <fullName evidence="2">Uncharacterized protein</fullName>
    </submittedName>
</protein>
<keyword evidence="3" id="KW-1185">Reference proteome</keyword>
<evidence type="ECO:0000313" key="2">
    <source>
        <dbReference type="EMBL" id="KAK0545249.1"/>
    </source>
</evidence>
<evidence type="ECO:0000256" key="1">
    <source>
        <dbReference type="SAM" id="MobiDB-lite"/>
    </source>
</evidence>
<sequence length="294" mass="32818">MAPRCVQHRRGSTALALEMERTWPDRASSSRPPKHSLAEDIAAGQRYQYGTSTNVLRRPKYVCWPCRRTFKPTVCHGKQIHHTEKRGNLETTGGQAHLANDPQRSLRSWDALEDSVRHSTDAGPAQSTNTQFSYNPASDGREQTVWVVCDDPGSGKPLEELLPPRIVVTCCPQCGNVGTRIGPNFRAPPRKDVKAWKEAERRTTEEGEHWTFCMGRQEVEWMQELVALVEARMELEGGDKTQEEGGQGLAAASGSTSQTVKRPPAARVSGKHRRREAELRAKLGLSHSEIHVRV</sequence>